<evidence type="ECO:0000313" key="2">
    <source>
        <dbReference type="Proteomes" id="UP000289340"/>
    </source>
</evidence>
<dbReference type="EMBL" id="QZWG01000008">
    <property type="protein sequence ID" value="RZB97322.1"/>
    <property type="molecule type" value="Genomic_DNA"/>
</dbReference>
<organism evidence="1 2">
    <name type="scientific">Glycine soja</name>
    <name type="common">Wild soybean</name>
    <dbReference type="NCBI Taxonomy" id="3848"/>
    <lineage>
        <taxon>Eukaryota</taxon>
        <taxon>Viridiplantae</taxon>
        <taxon>Streptophyta</taxon>
        <taxon>Embryophyta</taxon>
        <taxon>Tracheophyta</taxon>
        <taxon>Spermatophyta</taxon>
        <taxon>Magnoliopsida</taxon>
        <taxon>eudicotyledons</taxon>
        <taxon>Gunneridae</taxon>
        <taxon>Pentapetalae</taxon>
        <taxon>rosids</taxon>
        <taxon>fabids</taxon>
        <taxon>Fabales</taxon>
        <taxon>Fabaceae</taxon>
        <taxon>Papilionoideae</taxon>
        <taxon>50 kb inversion clade</taxon>
        <taxon>NPAAA clade</taxon>
        <taxon>indigoferoid/millettioid clade</taxon>
        <taxon>Phaseoleae</taxon>
        <taxon>Glycine</taxon>
        <taxon>Glycine subgen. Soja</taxon>
    </lineage>
</organism>
<proteinExistence type="predicted"/>
<dbReference type="AlphaFoldDB" id="A0A445JFS4"/>
<reference evidence="1 2" key="1">
    <citation type="submission" date="2018-09" db="EMBL/GenBank/DDBJ databases">
        <title>A high-quality reference genome of wild soybean provides a powerful tool to mine soybean genomes.</title>
        <authorList>
            <person name="Xie M."/>
            <person name="Chung C.Y.L."/>
            <person name="Li M.-W."/>
            <person name="Wong F.-L."/>
            <person name="Chan T.-F."/>
            <person name="Lam H.-M."/>
        </authorList>
    </citation>
    <scope>NUCLEOTIDE SEQUENCE [LARGE SCALE GENOMIC DNA]</scope>
    <source>
        <strain evidence="2">cv. W05</strain>
        <tissue evidence="1">Hypocotyl of etiolated seedlings</tissue>
    </source>
</reference>
<dbReference type="Proteomes" id="UP000289340">
    <property type="component" value="Chromosome 8"/>
</dbReference>
<accession>A0A445JFS4</accession>
<gene>
    <name evidence="1" type="ORF">D0Y65_020811</name>
</gene>
<keyword evidence="2" id="KW-1185">Reference proteome</keyword>
<name>A0A445JFS4_GLYSO</name>
<sequence>MVLDYSCLHDVYMSRTGGYQIRIIMCEQSFGEGYCYCCNRCQVYKEICRWGIYNLWYAGVQDLMPKYVFAVGDIHKAFHEFLKEG</sequence>
<comment type="caution">
    <text evidence="1">The sequence shown here is derived from an EMBL/GenBank/DDBJ whole genome shotgun (WGS) entry which is preliminary data.</text>
</comment>
<protein>
    <submittedName>
        <fullName evidence="1">Uncharacterized protein</fullName>
    </submittedName>
</protein>
<evidence type="ECO:0000313" key="1">
    <source>
        <dbReference type="EMBL" id="RZB97322.1"/>
    </source>
</evidence>